<name>A0A318IL42_9BURK</name>
<feature type="transmembrane region" description="Helical" evidence="1">
    <location>
        <begin position="38"/>
        <end position="59"/>
    </location>
</feature>
<keyword evidence="1" id="KW-0472">Membrane</keyword>
<dbReference type="RefSeq" id="WP_110258371.1">
    <property type="nucleotide sequence ID" value="NZ_QJKB01000023.1"/>
</dbReference>
<dbReference type="EMBL" id="QJKB01000023">
    <property type="protein sequence ID" value="PXX34976.1"/>
    <property type="molecule type" value="Genomic_DNA"/>
</dbReference>
<gene>
    <name evidence="2" type="ORF">DFR42_12325</name>
</gene>
<evidence type="ECO:0000256" key="1">
    <source>
        <dbReference type="SAM" id="Phobius"/>
    </source>
</evidence>
<feature type="transmembrane region" description="Helical" evidence="1">
    <location>
        <begin position="6"/>
        <end position="26"/>
    </location>
</feature>
<keyword evidence="1" id="KW-1133">Transmembrane helix</keyword>
<dbReference type="Proteomes" id="UP000247792">
    <property type="component" value="Unassembled WGS sequence"/>
</dbReference>
<keyword evidence="3" id="KW-1185">Reference proteome</keyword>
<organism evidence="2 3">
    <name type="scientific">Undibacterium pigrum</name>
    <dbReference type="NCBI Taxonomy" id="401470"/>
    <lineage>
        <taxon>Bacteria</taxon>
        <taxon>Pseudomonadati</taxon>
        <taxon>Pseudomonadota</taxon>
        <taxon>Betaproteobacteria</taxon>
        <taxon>Burkholderiales</taxon>
        <taxon>Oxalobacteraceae</taxon>
        <taxon>Undibacterium</taxon>
    </lineage>
</organism>
<reference evidence="2 3" key="1">
    <citation type="submission" date="2018-05" db="EMBL/GenBank/DDBJ databases">
        <title>Genomic Encyclopedia of Type Strains, Phase IV (KMG-IV): sequencing the most valuable type-strain genomes for metagenomic binning, comparative biology and taxonomic classification.</title>
        <authorList>
            <person name="Goeker M."/>
        </authorList>
    </citation>
    <scope>NUCLEOTIDE SEQUENCE [LARGE SCALE GENOMIC DNA]</scope>
    <source>
        <strain evidence="2 3">DSM 19792</strain>
    </source>
</reference>
<proteinExistence type="predicted"/>
<comment type="caution">
    <text evidence="2">The sequence shown here is derived from an EMBL/GenBank/DDBJ whole genome shotgun (WGS) entry which is preliminary data.</text>
</comment>
<accession>A0A318IL42</accession>
<evidence type="ECO:0000313" key="3">
    <source>
        <dbReference type="Proteomes" id="UP000247792"/>
    </source>
</evidence>
<protein>
    <submittedName>
        <fullName evidence="2">Uncharacterized protein</fullName>
    </submittedName>
</protein>
<evidence type="ECO:0000313" key="2">
    <source>
        <dbReference type="EMBL" id="PXX34976.1"/>
    </source>
</evidence>
<keyword evidence="1" id="KW-0812">Transmembrane</keyword>
<sequence length="96" mass="10893">MNSFVILTVCIAILCLVMNLYVTYLVARSEFFDPVQKYCQYGLIWLLPVIGVITCYLFVQPSLGPPSGQYVSRDDASEGDFMNFSRSNKDYFSGHD</sequence>
<dbReference type="AlphaFoldDB" id="A0A318IL42"/>